<gene>
    <name evidence="1" type="ORF">DesyoDRAFT_5411</name>
</gene>
<dbReference type="EMBL" id="CM001441">
    <property type="protein sequence ID" value="EHQ92335.1"/>
    <property type="molecule type" value="Genomic_DNA"/>
</dbReference>
<protein>
    <submittedName>
        <fullName evidence="1">Uncharacterized protein</fullName>
    </submittedName>
</protein>
<accession>H5Y0S9</accession>
<name>H5Y0S9_9FIRM</name>
<proteinExistence type="predicted"/>
<keyword evidence="2" id="KW-1185">Reference proteome</keyword>
<organism evidence="1 2">
    <name type="scientific">Desulfosporosinus youngiae DSM 17734</name>
    <dbReference type="NCBI Taxonomy" id="768710"/>
    <lineage>
        <taxon>Bacteria</taxon>
        <taxon>Bacillati</taxon>
        <taxon>Bacillota</taxon>
        <taxon>Clostridia</taxon>
        <taxon>Eubacteriales</taxon>
        <taxon>Desulfitobacteriaceae</taxon>
        <taxon>Desulfosporosinus</taxon>
    </lineage>
</organism>
<reference evidence="1 2" key="1">
    <citation type="submission" date="2011-11" db="EMBL/GenBank/DDBJ databases">
        <title>The Noncontiguous Finished genome of Desulfosporosinus youngiae DSM 17734.</title>
        <authorList>
            <consortium name="US DOE Joint Genome Institute (JGI-PGF)"/>
            <person name="Lucas S."/>
            <person name="Han J."/>
            <person name="Lapidus A."/>
            <person name="Cheng J.-F."/>
            <person name="Goodwin L."/>
            <person name="Pitluck S."/>
            <person name="Peters L."/>
            <person name="Ovchinnikova G."/>
            <person name="Lu M."/>
            <person name="Land M.L."/>
            <person name="Hauser L."/>
            <person name="Pester M."/>
            <person name="Spring S."/>
            <person name="Ollivier B."/>
            <person name="Rattei T."/>
            <person name="Klenk H.-P."/>
            <person name="Wagner M."/>
            <person name="Loy A."/>
            <person name="Woyke T.J."/>
        </authorList>
    </citation>
    <scope>NUCLEOTIDE SEQUENCE [LARGE SCALE GENOMIC DNA]</scope>
    <source>
        <strain evidence="1 2">DSM 17734</strain>
    </source>
</reference>
<evidence type="ECO:0000313" key="2">
    <source>
        <dbReference type="Proteomes" id="UP000005104"/>
    </source>
</evidence>
<dbReference type="Proteomes" id="UP000005104">
    <property type="component" value="Chromosome"/>
</dbReference>
<dbReference type="HOGENOM" id="CLU_2972107_0_0_9"/>
<dbReference type="AlphaFoldDB" id="H5Y0S9"/>
<sequence length="58" mass="6092">MANILTQIGKKNAVDVTTGFAKIAVASIGSAVATKTLKISVDSYLNVLNNVRNSIRNS</sequence>
<evidence type="ECO:0000313" key="1">
    <source>
        <dbReference type="EMBL" id="EHQ92335.1"/>
    </source>
</evidence>